<dbReference type="PANTHER" id="PTHR23421">
    <property type="entry name" value="BETA-GALACTOSIDASE RELATED"/>
    <property type="match status" value="1"/>
</dbReference>
<organism evidence="4 5">
    <name type="scientific">Alkalicoccobacillus murimartini</name>
    <dbReference type="NCBI Taxonomy" id="171685"/>
    <lineage>
        <taxon>Bacteria</taxon>
        <taxon>Bacillati</taxon>
        <taxon>Bacillota</taxon>
        <taxon>Bacilli</taxon>
        <taxon>Bacillales</taxon>
        <taxon>Bacillaceae</taxon>
        <taxon>Alkalicoccobacillus</taxon>
    </lineage>
</organism>
<comment type="similarity">
    <text evidence="1 2">Belongs to the glycosyl hydrolase 35 family.</text>
</comment>
<accession>A0ABT9YIB0</accession>
<reference evidence="4 5" key="1">
    <citation type="submission" date="2023-07" db="EMBL/GenBank/DDBJ databases">
        <title>Genomic Encyclopedia of Type Strains, Phase IV (KMG-IV): sequencing the most valuable type-strain genomes for metagenomic binning, comparative biology and taxonomic classification.</title>
        <authorList>
            <person name="Goeker M."/>
        </authorList>
    </citation>
    <scope>NUCLEOTIDE SEQUENCE [LARGE SCALE GENOMIC DNA]</scope>
    <source>
        <strain evidence="4 5">DSM 19154</strain>
    </source>
</reference>
<proteinExistence type="inferred from homology"/>
<sequence>MQIDHKETIILTKEKNSFTPALPALQGKNLQDEMLHFSNHFMMVNDKPVFGICGEFHFSRYNHTKWEDELLKMKMCGVTIVPTYVVWNHHEEIKGEFEWKGSKDLRTFIQLCGKHGLQCILRIGPFAHGEVRNGGLPDWLYGEPCRVRSNDARYIYYVERMYNEIGKQAEGLMYKDDGPVIGIQLENEFYHAGAPWELTTGTSNEWVSAGEDGEAHILLLKELAIQAGLVTPIYSATGWGGALAPTEEVLPLWGGYAFWPWVFYDETVREHPITPEFIYRNYNSTTYNFDPNYDPQSIPFACCEMGGGMTVFYNYRFSLPYRSVEAMANIKVAGGCNFVGYYVFHGSSNPKGKTTPYLNENATPKISYDYQAPIGEFGQIRESYKRLKRQHYFYKDFEDSFCQTTTVLPHNTDDMRPDDVDTLRYALRVNEGKGFIFINNYQDHIQSPAKDNISLQIQIEQKKLHIPHEGGFSIGEDVSCILPFHLTISDVQLEYATAQLMKKVKLSDHEDAYFFFHPSGMKPSYRFEKQNIDRVTLSDGDVQMESSHYTVTPTEEMLTRIDIHSKQGKLIRIYTMTDEQSLHFWSFEWNGKPHAILSEAALIVEEDRVRFESESEVLQVTAIDELISPALASFFTERSDHMLLHEYSIKKEKITSEPILESIDHRRTLITIPSDIFSQCKEVLLNISYDGDIGYAFINNELVHDNFNNGDVWQIGLSHLEAELLHDPIYLQISPLKEGRKVKSDSPMAARTEIANKEIADIKSISLEPVYEFEVLTNRK</sequence>
<comment type="caution">
    <text evidence="4">The sequence shown here is derived from an EMBL/GenBank/DDBJ whole genome shotgun (WGS) entry which is preliminary data.</text>
</comment>
<dbReference type="Pfam" id="PF01301">
    <property type="entry name" value="Glyco_hydro_35"/>
    <property type="match status" value="1"/>
</dbReference>
<evidence type="ECO:0000256" key="1">
    <source>
        <dbReference type="ARBA" id="ARBA00009809"/>
    </source>
</evidence>
<feature type="domain" description="Glycoside hydrolase 35 catalytic" evidence="3">
    <location>
        <begin position="42"/>
        <end position="190"/>
    </location>
</feature>
<dbReference type="InterPro" id="IPR037110">
    <property type="entry name" value="Betagal_dom2_sf"/>
</dbReference>
<name>A0ABT9YIB0_9BACI</name>
<evidence type="ECO:0000259" key="3">
    <source>
        <dbReference type="Pfam" id="PF01301"/>
    </source>
</evidence>
<evidence type="ECO:0000256" key="2">
    <source>
        <dbReference type="RuleBase" id="RU003679"/>
    </source>
</evidence>
<protein>
    <recommendedName>
        <fullName evidence="3">Glycoside hydrolase 35 catalytic domain-containing protein</fullName>
    </recommendedName>
</protein>
<gene>
    <name evidence="4" type="ORF">J2S05_002055</name>
</gene>
<dbReference type="Proteomes" id="UP001225034">
    <property type="component" value="Unassembled WGS sequence"/>
</dbReference>
<dbReference type="InterPro" id="IPR031330">
    <property type="entry name" value="Gly_Hdrlase_35_cat"/>
</dbReference>
<dbReference type="EMBL" id="JAUSUA010000002">
    <property type="protein sequence ID" value="MDQ0207256.1"/>
    <property type="molecule type" value="Genomic_DNA"/>
</dbReference>
<dbReference type="InterPro" id="IPR017853">
    <property type="entry name" value="GH"/>
</dbReference>
<dbReference type="PRINTS" id="PR00742">
    <property type="entry name" value="GLHYDRLASE35"/>
</dbReference>
<evidence type="ECO:0000313" key="5">
    <source>
        <dbReference type="Proteomes" id="UP001225034"/>
    </source>
</evidence>
<dbReference type="InterPro" id="IPR001944">
    <property type="entry name" value="Glycoside_Hdrlase_35"/>
</dbReference>
<evidence type="ECO:0000313" key="4">
    <source>
        <dbReference type="EMBL" id="MDQ0207256.1"/>
    </source>
</evidence>
<dbReference type="Gene3D" id="2.102.20.10">
    <property type="entry name" value="Beta-galactosidase, domain 2"/>
    <property type="match status" value="1"/>
</dbReference>
<keyword evidence="5" id="KW-1185">Reference proteome</keyword>
<dbReference type="RefSeq" id="WP_306982403.1">
    <property type="nucleotide sequence ID" value="NZ_JAUSUA010000002.1"/>
</dbReference>
<dbReference type="Gene3D" id="3.20.20.80">
    <property type="entry name" value="Glycosidases"/>
    <property type="match status" value="1"/>
</dbReference>
<dbReference type="SUPFAM" id="SSF51445">
    <property type="entry name" value="(Trans)glycosidases"/>
    <property type="match status" value="1"/>
</dbReference>